<sequence>MPQPNEILAPGGFVPQQAVVFARQDGTPTPVDPANPLPVAAPASRAAASTPLSGTASASTVAGPFVPDLGREVVLTLSGSFSGTVTLMRSVNGGASMLPATLAGRPLAWTAAINEIVWLETEAAATLYLQITLSTGTLAYRVAQ</sequence>
<comment type="caution">
    <text evidence="2">The sequence shown here is derived from an EMBL/GenBank/DDBJ whole genome shotgun (WGS) entry which is preliminary data.</text>
</comment>
<proteinExistence type="predicted"/>
<feature type="region of interest" description="Disordered" evidence="1">
    <location>
        <begin position="25"/>
        <end position="45"/>
    </location>
</feature>
<reference evidence="3" key="1">
    <citation type="journal article" date="2019" name="Int. J. Syst. Evol. Microbiol.">
        <title>The Global Catalogue of Microorganisms (GCM) 10K type strain sequencing project: providing services to taxonomists for standard genome sequencing and annotation.</title>
        <authorList>
            <consortium name="The Broad Institute Genomics Platform"/>
            <consortium name="The Broad Institute Genome Sequencing Center for Infectious Disease"/>
            <person name="Wu L."/>
            <person name="Ma J."/>
        </authorList>
    </citation>
    <scope>NUCLEOTIDE SEQUENCE [LARGE SCALE GENOMIC DNA]</scope>
    <source>
        <strain evidence="3">CCUG 54329</strain>
    </source>
</reference>
<evidence type="ECO:0000313" key="3">
    <source>
        <dbReference type="Proteomes" id="UP001597203"/>
    </source>
</evidence>
<evidence type="ECO:0000313" key="2">
    <source>
        <dbReference type="EMBL" id="MFD1107101.1"/>
    </source>
</evidence>
<gene>
    <name evidence="2" type="ORF">ACFQ24_19730</name>
</gene>
<dbReference type="EMBL" id="JBHTLS010000134">
    <property type="protein sequence ID" value="MFD1107101.1"/>
    <property type="molecule type" value="Genomic_DNA"/>
</dbReference>
<evidence type="ECO:0000256" key="1">
    <source>
        <dbReference type="SAM" id="MobiDB-lite"/>
    </source>
</evidence>
<dbReference type="RefSeq" id="WP_380914349.1">
    <property type="nucleotide sequence ID" value="NZ_JBHTLS010000134.1"/>
</dbReference>
<dbReference type="Proteomes" id="UP001597203">
    <property type="component" value="Unassembled WGS sequence"/>
</dbReference>
<name>A0ABW3P2B3_9SPHN</name>
<organism evidence="2 3">
    <name type="scientific">Sphingobium olei</name>
    <dbReference type="NCBI Taxonomy" id="420955"/>
    <lineage>
        <taxon>Bacteria</taxon>
        <taxon>Pseudomonadati</taxon>
        <taxon>Pseudomonadota</taxon>
        <taxon>Alphaproteobacteria</taxon>
        <taxon>Sphingomonadales</taxon>
        <taxon>Sphingomonadaceae</taxon>
        <taxon>Sphingobium</taxon>
    </lineage>
</organism>
<accession>A0ABW3P2B3</accession>
<protein>
    <submittedName>
        <fullName evidence="2">Uncharacterized protein</fullName>
    </submittedName>
</protein>
<keyword evidence="3" id="KW-1185">Reference proteome</keyword>